<feature type="domain" description="HTH tetR-type" evidence="3">
    <location>
        <begin position="9"/>
        <end position="73"/>
    </location>
</feature>
<evidence type="ECO:0000259" key="3">
    <source>
        <dbReference type="PROSITE" id="PS50977"/>
    </source>
</evidence>
<dbReference type="PROSITE" id="PS50977">
    <property type="entry name" value="HTH_TETR_2"/>
    <property type="match status" value="1"/>
</dbReference>
<keyword evidence="5" id="KW-1185">Reference proteome</keyword>
<evidence type="ECO:0000313" key="5">
    <source>
        <dbReference type="Proteomes" id="UP000290624"/>
    </source>
</evidence>
<keyword evidence="1 2" id="KW-0238">DNA-binding</keyword>
<comment type="caution">
    <text evidence="4">The sequence shown here is derived from an EMBL/GenBank/DDBJ whole genome shotgun (WGS) entry which is preliminary data.</text>
</comment>
<dbReference type="RefSeq" id="WP_129457450.1">
    <property type="nucleotide sequence ID" value="NZ_PPCV01000001.1"/>
</dbReference>
<proteinExistence type="predicted"/>
<reference evidence="4 5" key="1">
    <citation type="submission" date="2018-01" db="EMBL/GenBank/DDBJ databases">
        <title>Lactibacter flavus gen. nov., sp. nov., a novel bacterium of the family Propionibacteriaceae isolated from raw milk and dairy products.</title>
        <authorList>
            <person name="Wenning M."/>
            <person name="Breitenwieser F."/>
            <person name="Huptas C."/>
            <person name="von Neubeck M."/>
            <person name="Busse H.-J."/>
            <person name="Scherer S."/>
        </authorList>
    </citation>
    <scope>NUCLEOTIDE SEQUENCE [LARGE SCALE GENOMIC DNA]</scope>
    <source>
        <strain evidence="4 5">VG341</strain>
    </source>
</reference>
<dbReference type="GO" id="GO:0003677">
    <property type="term" value="F:DNA binding"/>
    <property type="evidence" value="ECO:0007669"/>
    <property type="project" value="UniProtKB-UniRule"/>
</dbReference>
<evidence type="ECO:0000256" key="2">
    <source>
        <dbReference type="PROSITE-ProRule" id="PRU00335"/>
    </source>
</evidence>
<dbReference type="SUPFAM" id="SSF46689">
    <property type="entry name" value="Homeodomain-like"/>
    <property type="match status" value="1"/>
</dbReference>
<dbReference type="AlphaFoldDB" id="A0A4Q2ELN8"/>
<dbReference type="EMBL" id="PPCV01000001">
    <property type="protein sequence ID" value="RXW33484.1"/>
    <property type="molecule type" value="Genomic_DNA"/>
</dbReference>
<evidence type="ECO:0000256" key="1">
    <source>
        <dbReference type="ARBA" id="ARBA00023125"/>
    </source>
</evidence>
<name>A0A4Q2ELN8_9ACTN</name>
<feature type="DNA-binding region" description="H-T-H motif" evidence="2">
    <location>
        <begin position="36"/>
        <end position="55"/>
    </location>
</feature>
<dbReference type="InterPro" id="IPR009057">
    <property type="entry name" value="Homeodomain-like_sf"/>
</dbReference>
<dbReference type="Proteomes" id="UP000290624">
    <property type="component" value="Unassembled WGS sequence"/>
</dbReference>
<dbReference type="InterPro" id="IPR001647">
    <property type="entry name" value="HTH_TetR"/>
</dbReference>
<dbReference type="Gene3D" id="1.10.357.10">
    <property type="entry name" value="Tetracycline Repressor, domain 2"/>
    <property type="match status" value="1"/>
</dbReference>
<protein>
    <recommendedName>
        <fullName evidence="3">HTH tetR-type domain-containing protein</fullName>
    </recommendedName>
</protein>
<gene>
    <name evidence="4" type="ORF">C1706_01625</name>
</gene>
<sequence length="275" mass="29762">MARTRMNDRETERRMLDTAIALVHERGLSTGLEALAFDEVIRGAGVSRTSAYRRWPKRDLFYSEVLLELAAGAALPAPETSIAGPAAQVVLAHADRLSSPQGRRDLVVELLRVSIGIDFEVVSTSPAWRTYRLLLASYEGIADPSVREAVTAALAEAEKRALEARARVYAEFTALLGYRLVAPLTGPDGFEFMSRAAGATMTGVLSRSSLGDTAIQSPRQMRAFGTTAAAEWSPAVYMVTATVLSYIEPDPGIEWSPERIDDLTTAITRFSGPAA</sequence>
<accession>A0A4Q2ELN8</accession>
<organism evidence="4 5">
    <name type="scientific">Propioniciclava flava</name>
    <dbReference type="NCBI Taxonomy" id="2072026"/>
    <lineage>
        <taxon>Bacteria</taxon>
        <taxon>Bacillati</taxon>
        <taxon>Actinomycetota</taxon>
        <taxon>Actinomycetes</taxon>
        <taxon>Propionibacteriales</taxon>
        <taxon>Propionibacteriaceae</taxon>
        <taxon>Propioniciclava</taxon>
    </lineage>
</organism>
<evidence type="ECO:0000313" key="4">
    <source>
        <dbReference type="EMBL" id="RXW33484.1"/>
    </source>
</evidence>
<dbReference type="OrthoDB" id="9796019at2"/>